<reference evidence="3 4" key="1">
    <citation type="journal article" date="2019" name="Int. J. Syst. Evol. Microbiol.">
        <title>The Global Catalogue of Microorganisms (GCM) 10K type strain sequencing project: providing services to taxonomists for standard genome sequencing and annotation.</title>
        <authorList>
            <consortium name="The Broad Institute Genomics Platform"/>
            <consortium name="The Broad Institute Genome Sequencing Center for Infectious Disease"/>
            <person name="Wu L."/>
            <person name="Ma J."/>
        </authorList>
    </citation>
    <scope>NUCLEOTIDE SEQUENCE [LARGE SCALE GENOMIC DNA]</scope>
    <source>
        <strain evidence="3 4">JCM 9933</strain>
    </source>
</reference>
<protein>
    <submittedName>
        <fullName evidence="3">Uncharacterized protein</fullName>
    </submittedName>
</protein>
<gene>
    <name evidence="3" type="ORF">GCM10009416_40530</name>
</gene>
<feature type="region of interest" description="Disordered" evidence="1">
    <location>
        <begin position="57"/>
        <end position="79"/>
    </location>
</feature>
<proteinExistence type="predicted"/>
<comment type="caution">
    <text evidence="3">The sequence shown here is derived from an EMBL/GenBank/DDBJ whole genome shotgun (WGS) entry which is preliminary data.</text>
</comment>
<keyword evidence="2" id="KW-0732">Signal</keyword>
<evidence type="ECO:0000313" key="3">
    <source>
        <dbReference type="EMBL" id="GAA0598230.1"/>
    </source>
</evidence>
<feature type="chain" id="PRO_5046805092" evidence="2">
    <location>
        <begin position="18"/>
        <end position="79"/>
    </location>
</feature>
<evidence type="ECO:0000256" key="2">
    <source>
        <dbReference type="SAM" id="SignalP"/>
    </source>
</evidence>
<sequence length="79" mass="7790">MAALVAGGIARVVLALAATEAGGRMARAALADLEGLPACVETRHPGCGTWIATLQRQRGGLGPRPANPRLPPAAGGAAP</sequence>
<evidence type="ECO:0000256" key="1">
    <source>
        <dbReference type="SAM" id="MobiDB-lite"/>
    </source>
</evidence>
<keyword evidence="4" id="KW-1185">Reference proteome</keyword>
<organism evidence="3 4">
    <name type="scientific">Craurococcus roseus</name>
    <dbReference type="NCBI Taxonomy" id="77585"/>
    <lineage>
        <taxon>Bacteria</taxon>
        <taxon>Pseudomonadati</taxon>
        <taxon>Pseudomonadota</taxon>
        <taxon>Alphaproteobacteria</taxon>
        <taxon>Acetobacterales</taxon>
        <taxon>Acetobacteraceae</taxon>
        <taxon>Craurococcus</taxon>
    </lineage>
</organism>
<accession>A0ABN1FUS1</accession>
<evidence type="ECO:0000313" key="4">
    <source>
        <dbReference type="Proteomes" id="UP001501588"/>
    </source>
</evidence>
<dbReference type="EMBL" id="BAAAFZ010000066">
    <property type="protein sequence ID" value="GAA0598230.1"/>
    <property type="molecule type" value="Genomic_DNA"/>
</dbReference>
<dbReference type="RefSeq" id="WP_343897223.1">
    <property type="nucleotide sequence ID" value="NZ_BAAAFZ010000066.1"/>
</dbReference>
<dbReference type="Proteomes" id="UP001501588">
    <property type="component" value="Unassembled WGS sequence"/>
</dbReference>
<feature type="signal peptide" evidence="2">
    <location>
        <begin position="1"/>
        <end position="17"/>
    </location>
</feature>
<name>A0ABN1FUS1_9PROT</name>